<dbReference type="Pfam" id="PF00009">
    <property type="entry name" value="GTP_EFTU"/>
    <property type="match status" value="1"/>
</dbReference>
<reference evidence="7" key="1">
    <citation type="submission" date="2017-03" db="EMBL/GenBank/DDBJ databases">
        <title>Novel pathways for hydrocarbon cycling and metabolic interdependencies in hydrothermal sediment communities.</title>
        <authorList>
            <person name="Dombrowski N."/>
            <person name="Seitz K."/>
            <person name="Teske A."/>
            <person name="Baker B."/>
        </authorList>
    </citation>
    <scope>NUCLEOTIDE SEQUENCE [LARGE SCALE GENOMIC DNA]</scope>
</reference>
<evidence type="ECO:0000256" key="2">
    <source>
        <dbReference type="ARBA" id="ARBA00022741"/>
    </source>
</evidence>
<dbReference type="InterPro" id="IPR000640">
    <property type="entry name" value="EFG_V-like"/>
</dbReference>
<dbReference type="CDD" id="cd03713">
    <property type="entry name" value="EFG_mtEFG_C"/>
    <property type="match status" value="1"/>
</dbReference>
<dbReference type="GO" id="GO:0003924">
    <property type="term" value="F:GTPase activity"/>
    <property type="evidence" value="ECO:0007669"/>
    <property type="project" value="InterPro"/>
</dbReference>
<dbReference type="GO" id="GO:0003746">
    <property type="term" value="F:translation elongation factor activity"/>
    <property type="evidence" value="ECO:0007669"/>
    <property type="project" value="UniProtKB-UniRule"/>
</dbReference>
<dbReference type="CDD" id="cd16262">
    <property type="entry name" value="EFG_III"/>
    <property type="match status" value="1"/>
</dbReference>
<dbReference type="InterPro" id="IPR020568">
    <property type="entry name" value="Ribosomal_Su5_D2-typ_SF"/>
</dbReference>
<evidence type="ECO:0000256" key="1">
    <source>
        <dbReference type="ARBA" id="ARBA00005870"/>
    </source>
</evidence>
<dbReference type="CDD" id="cd04170">
    <property type="entry name" value="EF-G_bact"/>
    <property type="match status" value="1"/>
</dbReference>
<dbReference type="Gene3D" id="3.30.70.240">
    <property type="match status" value="1"/>
</dbReference>
<dbReference type="GO" id="GO:0005525">
    <property type="term" value="F:GTP binding"/>
    <property type="evidence" value="ECO:0007669"/>
    <property type="project" value="UniProtKB-UniRule"/>
</dbReference>
<dbReference type="NCBIfam" id="TIGR00231">
    <property type="entry name" value="small_GTP"/>
    <property type="match status" value="1"/>
</dbReference>
<dbReference type="PROSITE" id="PS51722">
    <property type="entry name" value="G_TR_2"/>
    <property type="match status" value="1"/>
</dbReference>
<dbReference type="InterPro" id="IPR000795">
    <property type="entry name" value="T_Tr_GTP-bd_dom"/>
</dbReference>
<dbReference type="Pfam" id="PF22042">
    <property type="entry name" value="EF-G_D2"/>
    <property type="match status" value="1"/>
</dbReference>
<dbReference type="Gene3D" id="3.30.230.10">
    <property type="match status" value="1"/>
</dbReference>
<dbReference type="NCBIfam" id="NF009381">
    <property type="entry name" value="PRK12740.1-5"/>
    <property type="match status" value="1"/>
</dbReference>
<dbReference type="CDD" id="cd01434">
    <property type="entry name" value="EFG_mtEFG1_IV"/>
    <property type="match status" value="1"/>
</dbReference>
<dbReference type="SMART" id="SM00838">
    <property type="entry name" value="EFG_C"/>
    <property type="match status" value="1"/>
</dbReference>
<gene>
    <name evidence="6" type="ORF">B6D57_00840</name>
</gene>
<keyword evidence="2" id="KW-0547">Nucleotide-binding</keyword>
<keyword evidence="6" id="KW-0648">Protein biosynthesis</keyword>
<dbReference type="Proteomes" id="UP000192611">
    <property type="component" value="Unassembled WGS sequence"/>
</dbReference>
<dbReference type="PANTHER" id="PTHR43261:SF6">
    <property type="entry name" value="ELONGATION FACTOR G-LIKE PROTEIN"/>
    <property type="match status" value="1"/>
</dbReference>
<evidence type="ECO:0000313" key="6">
    <source>
        <dbReference type="EMBL" id="OQX91118.1"/>
    </source>
</evidence>
<keyword evidence="6" id="KW-0251">Elongation factor</keyword>
<dbReference type="FunFam" id="3.30.70.240:FF:000001">
    <property type="entry name" value="Elongation factor G"/>
    <property type="match status" value="1"/>
</dbReference>
<dbReference type="PRINTS" id="PR00315">
    <property type="entry name" value="ELONGATNFCT"/>
</dbReference>
<sequence>MKHQEVYIVGVCESIRNIAFAGHSSSGKTTIIEGLLYLSGNKKRLGRVTEGSTTTDYQQDEIDRGISISTSLVSFEKGGFTINVIDNPGYLDFIGELIASVSAADVLIIVVDAESGVEVGTERAYHFAKEARVPIVVFINGLDRERASFDDTIGSLKSSFDERFIPVNIPIGEGGNFKGVIDLISLKASQIDGEKPTISEVPADMKDSTAQARETLMEAVCEVEDQLTEKYLEEGKISDDELRYAVKKSIVESMVIPVFCGSGWLLSGVDLFLDAITNYLPSPEDRGEINAIDKEGKEVVRKPSLDEPLLAYVFKTVIDPYAGKLSYVRVFSGRLATDMNIMDFQKGASAKVGSILRLFGKEQSSVSEIRAGDVGALAKFDIAQTGDSLADASKPAKIVIPQFPEPVMFYAVKPKTKSDEDKLSTAVGRLKEEDLTFKFERNQDTGENIISGMGELHLNIIIERMKSRYGVDVETHIPRVSYKETIKRGAKAQGRYKKQTGGRGQYGDVWLEIQPLERGEGFVFENKIVGGVVPSRFIPAVEKGIRGALEKGVIAGYPVVDIKAILYDGSYHSVDSSDLAFQIAASMGFKKAFEEAMPTILEPIMDVEIIVPDEFMGDITGDISGRRGRVLGMEPYGKLQKIKALVPQSEMFRYSIELRSMTQGRGTFTMKLSYYEEAPPDIQKRLIEEFQKEKEEGR</sequence>
<dbReference type="Pfam" id="PF14492">
    <property type="entry name" value="EFG_III"/>
    <property type="match status" value="1"/>
</dbReference>
<evidence type="ECO:0000256" key="4">
    <source>
        <dbReference type="NCBIfam" id="TIGR00484"/>
    </source>
</evidence>
<evidence type="ECO:0000259" key="5">
    <source>
        <dbReference type="PROSITE" id="PS51722"/>
    </source>
</evidence>
<dbReference type="InterPro" id="IPR053905">
    <property type="entry name" value="EF-G-like_DII"/>
</dbReference>
<dbReference type="NCBIfam" id="NF009379">
    <property type="entry name" value="PRK12740.1-3"/>
    <property type="match status" value="1"/>
</dbReference>
<dbReference type="SUPFAM" id="SSF50447">
    <property type="entry name" value="Translation proteins"/>
    <property type="match status" value="1"/>
</dbReference>
<keyword evidence="3" id="KW-0342">GTP-binding</keyword>
<evidence type="ECO:0000256" key="3">
    <source>
        <dbReference type="ARBA" id="ARBA00023134"/>
    </source>
</evidence>
<dbReference type="NCBIfam" id="TIGR00484">
    <property type="entry name" value="EF-G"/>
    <property type="match status" value="1"/>
</dbReference>
<dbReference type="Gene3D" id="3.30.70.870">
    <property type="entry name" value="Elongation Factor G (Translational Gtpase), domain 3"/>
    <property type="match status" value="1"/>
</dbReference>
<comment type="caution">
    <text evidence="6">The sequence shown here is derived from an EMBL/GenBank/DDBJ whole genome shotgun (WGS) entry which is preliminary data.</text>
</comment>
<dbReference type="SMART" id="SM00889">
    <property type="entry name" value="EFG_IV"/>
    <property type="match status" value="1"/>
</dbReference>
<dbReference type="InterPro" id="IPR027417">
    <property type="entry name" value="P-loop_NTPase"/>
</dbReference>
<dbReference type="InterPro" id="IPR035649">
    <property type="entry name" value="EFG_V"/>
</dbReference>
<dbReference type="Pfam" id="PF03764">
    <property type="entry name" value="EFG_IV"/>
    <property type="match status" value="1"/>
</dbReference>
<dbReference type="InterPro" id="IPR009022">
    <property type="entry name" value="EFG_III"/>
</dbReference>
<dbReference type="SUPFAM" id="SSF54211">
    <property type="entry name" value="Ribosomal protein S5 domain 2-like"/>
    <property type="match status" value="1"/>
</dbReference>
<dbReference type="FunFam" id="3.30.230.10:FF:000003">
    <property type="entry name" value="Elongation factor G"/>
    <property type="match status" value="1"/>
</dbReference>
<dbReference type="FunFam" id="3.30.70.870:FF:000002">
    <property type="entry name" value="Translation elongation factor 2"/>
    <property type="match status" value="1"/>
</dbReference>
<dbReference type="Gene3D" id="2.40.30.10">
    <property type="entry name" value="Translation factors"/>
    <property type="match status" value="1"/>
</dbReference>
<dbReference type="InterPro" id="IPR005517">
    <property type="entry name" value="Transl_elong_EFG/EF2_IV"/>
</dbReference>
<dbReference type="InterPro" id="IPR014721">
    <property type="entry name" value="Ribsml_uS5_D2-typ_fold_subgr"/>
</dbReference>
<dbReference type="AlphaFoldDB" id="A0A1W9S2N5"/>
<dbReference type="SUPFAM" id="SSF54980">
    <property type="entry name" value="EF-G C-terminal domain-like"/>
    <property type="match status" value="2"/>
</dbReference>
<dbReference type="InterPro" id="IPR004540">
    <property type="entry name" value="Transl_elong_EFG/EF2"/>
</dbReference>
<dbReference type="EMBL" id="NATQ01000011">
    <property type="protein sequence ID" value="OQX91118.1"/>
    <property type="molecule type" value="Genomic_DNA"/>
</dbReference>
<feature type="domain" description="Tr-type G" evidence="5">
    <location>
        <begin position="13"/>
        <end position="284"/>
    </location>
</feature>
<dbReference type="InterPro" id="IPR005225">
    <property type="entry name" value="Small_GTP-bd"/>
</dbReference>
<dbReference type="InterPro" id="IPR009000">
    <property type="entry name" value="Transl_B-barrel_sf"/>
</dbReference>
<proteinExistence type="inferred from homology"/>
<organism evidence="6 7">
    <name type="scientific">Candidatus Coatesbacteria bacterium 4484_99</name>
    <dbReference type="NCBI Taxonomy" id="1970774"/>
    <lineage>
        <taxon>Bacteria</taxon>
        <taxon>Candidatus Coatesiibacteriota</taxon>
    </lineage>
</organism>
<dbReference type="InterPro" id="IPR035647">
    <property type="entry name" value="EFG_III/V"/>
</dbReference>
<comment type="similarity">
    <text evidence="1">Belongs to the TRAFAC class translation factor GTPase superfamily. Classic translation factor GTPase family. EF-G/EF-2 subfamily.</text>
</comment>
<dbReference type="Gene3D" id="3.40.50.300">
    <property type="entry name" value="P-loop containing nucleotide triphosphate hydrolases"/>
    <property type="match status" value="1"/>
</dbReference>
<dbReference type="Pfam" id="PF00679">
    <property type="entry name" value="EFG_C"/>
    <property type="match status" value="1"/>
</dbReference>
<dbReference type="SUPFAM" id="SSF52540">
    <property type="entry name" value="P-loop containing nucleoside triphosphate hydrolases"/>
    <property type="match status" value="1"/>
</dbReference>
<accession>A0A1W9S2N5</accession>
<dbReference type="NCBIfam" id="NF009891">
    <property type="entry name" value="PRK13351.1-1"/>
    <property type="match status" value="1"/>
</dbReference>
<dbReference type="PANTHER" id="PTHR43261">
    <property type="entry name" value="TRANSLATION ELONGATION FACTOR G-RELATED"/>
    <property type="match status" value="1"/>
</dbReference>
<dbReference type="InterPro" id="IPR047872">
    <property type="entry name" value="EFG_IV"/>
</dbReference>
<dbReference type="GO" id="GO:0032790">
    <property type="term" value="P:ribosome disassembly"/>
    <property type="evidence" value="ECO:0007669"/>
    <property type="project" value="TreeGrafter"/>
</dbReference>
<evidence type="ECO:0000313" key="7">
    <source>
        <dbReference type="Proteomes" id="UP000192611"/>
    </source>
</evidence>
<dbReference type="InterPro" id="IPR041095">
    <property type="entry name" value="EFG_II"/>
</dbReference>
<protein>
    <recommendedName>
        <fullName evidence="4">Elongation factor G</fullName>
    </recommendedName>
</protein>
<name>A0A1W9S2N5_9BACT</name>